<feature type="signal peptide" evidence="5">
    <location>
        <begin position="1"/>
        <end position="22"/>
    </location>
</feature>
<feature type="compositionally biased region" description="Basic and acidic residues" evidence="4">
    <location>
        <begin position="341"/>
        <end position="378"/>
    </location>
</feature>
<dbReference type="InterPro" id="IPR006145">
    <property type="entry name" value="PsdUridine_synth_RsuA/RluA"/>
</dbReference>
<evidence type="ECO:0000256" key="3">
    <source>
        <dbReference type="PROSITE-ProRule" id="PRU00182"/>
    </source>
</evidence>
<dbReference type="PROSITE" id="PS50889">
    <property type="entry name" value="S4"/>
    <property type="match status" value="1"/>
</dbReference>
<evidence type="ECO:0000256" key="2">
    <source>
        <dbReference type="ARBA" id="ARBA00023235"/>
    </source>
</evidence>
<dbReference type="InterPro" id="IPR050343">
    <property type="entry name" value="RsuA_PseudoU_synthase"/>
</dbReference>
<dbReference type="InterPro" id="IPR002942">
    <property type="entry name" value="S4_RNA-bd"/>
</dbReference>
<dbReference type="Pfam" id="PF01479">
    <property type="entry name" value="S4"/>
    <property type="match status" value="1"/>
</dbReference>
<dbReference type="PANTHER" id="PTHR47683:SF2">
    <property type="entry name" value="RNA-BINDING S4 DOMAIN-CONTAINING PROTEIN"/>
    <property type="match status" value="1"/>
</dbReference>
<dbReference type="NCBIfam" id="TIGR00093">
    <property type="entry name" value="pseudouridine synthase"/>
    <property type="match status" value="1"/>
</dbReference>
<sequence>MRWLRGSFLWGLVVLLPTPSLPFLFKTLPPQPPLAVRAFSAQCHGVPSSSWQRRRSAPTLFSSPARSPEDGRRSGNRKGGNGKGGKQGDKMRLQKLLSHAGVCSRREAERYIEDGRVTVNERLVTELGTKVDPQKDRVTVDGELVSQRPVEEIRWVAMYKPKGVVCTMEDEKDRKTVMDALPGASRARLLPVGRLDRNSAGLLLLTNDNSWLHKLTHPSHGCTKMYRIVVEGFLSNDVLRRIAQGLQLPDEERKLSPCAVEFVDQDLRQRTTSLRIVLQEGRNRQIRRMMDFVGFPVKSLTRTSVGSVGLRDLSPGDWRELSKKEVDALKRTCTPRHRGDRRATTPRDRRDPAAGRQKGGSDREHRERTADHTQDLEKVFVGGELDSSDLAPGVVTARKPISRPLMTDDDFFEVSEDGEEEDGDGRLG</sequence>
<comment type="similarity">
    <text evidence="1">Belongs to the pseudouridine synthase RsuA family.</text>
</comment>
<dbReference type="Gene3D" id="3.30.70.1560">
    <property type="entry name" value="Alpha-L RNA-binding motif"/>
    <property type="match status" value="1"/>
</dbReference>
<dbReference type="SMART" id="SM00363">
    <property type="entry name" value="S4"/>
    <property type="match status" value="1"/>
</dbReference>
<dbReference type="SUPFAM" id="SSF55174">
    <property type="entry name" value="Alpha-L RNA-binding motif"/>
    <property type="match status" value="1"/>
</dbReference>
<feature type="region of interest" description="Disordered" evidence="4">
    <location>
        <begin position="47"/>
        <end position="90"/>
    </location>
</feature>
<dbReference type="Gene3D" id="3.10.290.10">
    <property type="entry name" value="RNA-binding S4 domain"/>
    <property type="match status" value="1"/>
</dbReference>
<dbReference type="CDD" id="cd02870">
    <property type="entry name" value="PseudoU_synth_RsuA_like"/>
    <property type="match status" value="1"/>
</dbReference>
<keyword evidence="5" id="KW-0732">Signal</keyword>
<evidence type="ECO:0000313" key="7">
    <source>
        <dbReference type="EMBL" id="CAD9710509.1"/>
    </source>
</evidence>
<accession>A0A7S2WX07</accession>
<proteinExistence type="inferred from homology"/>
<dbReference type="PROSITE" id="PS01149">
    <property type="entry name" value="PSI_RSU"/>
    <property type="match status" value="1"/>
</dbReference>
<dbReference type="InterPro" id="IPR000748">
    <property type="entry name" value="PsdUridine_synth_RsuA/RluB/E/F"/>
</dbReference>
<dbReference type="AlphaFoldDB" id="A0A7S2WX07"/>
<feature type="chain" id="PRO_5031074528" description="RNA-binding S4 domain-containing protein" evidence="5">
    <location>
        <begin position="23"/>
        <end position="428"/>
    </location>
</feature>
<dbReference type="FunFam" id="3.10.290.10:FF:000003">
    <property type="entry name" value="Pseudouridine synthase"/>
    <property type="match status" value="1"/>
</dbReference>
<protein>
    <recommendedName>
        <fullName evidence="6">RNA-binding S4 domain-containing protein</fullName>
    </recommendedName>
</protein>
<dbReference type="InterPro" id="IPR018496">
    <property type="entry name" value="PsdUridine_synth_RsuA/RluB_CS"/>
</dbReference>
<dbReference type="GO" id="GO:0003723">
    <property type="term" value="F:RNA binding"/>
    <property type="evidence" value="ECO:0007669"/>
    <property type="project" value="UniProtKB-KW"/>
</dbReference>
<dbReference type="InterPro" id="IPR042092">
    <property type="entry name" value="PsdUridine_s_RsuA/RluB/E/F_cat"/>
</dbReference>
<dbReference type="EMBL" id="HBHJ01032401">
    <property type="protein sequence ID" value="CAD9710509.1"/>
    <property type="molecule type" value="Transcribed_RNA"/>
</dbReference>
<dbReference type="PANTHER" id="PTHR47683">
    <property type="entry name" value="PSEUDOURIDINE SYNTHASE FAMILY PROTEIN-RELATED"/>
    <property type="match status" value="1"/>
</dbReference>
<gene>
    <name evidence="7" type="ORF">RMAR1173_LOCUS21502</name>
</gene>
<dbReference type="Gene3D" id="3.30.70.580">
    <property type="entry name" value="Pseudouridine synthase I, catalytic domain, N-terminal subdomain"/>
    <property type="match status" value="1"/>
</dbReference>
<feature type="compositionally biased region" description="Acidic residues" evidence="4">
    <location>
        <begin position="407"/>
        <end position="428"/>
    </location>
</feature>
<organism evidence="7">
    <name type="scientific">Rhizochromulina marina</name>
    <dbReference type="NCBI Taxonomy" id="1034831"/>
    <lineage>
        <taxon>Eukaryota</taxon>
        <taxon>Sar</taxon>
        <taxon>Stramenopiles</taxon>
        <taxon>Ochrophyta</taxon>
        <taxon>Dictyochophyceae</taxon>
        <taxon>Rhizochromulinales</taxon>
        <taxon>Rhizochromulina</taxon>
    </lineage>
</organism>
<evidence type="ECO:0000256" key="4">
    <source>
        <dbReference type="SAM" id="MobiDB-lite"/>
    </source>
</evidence>
<dbReference type="GO" id="GO:0001522">
    <property type="term" value="P:pseudouridine synthesis"/>
    <property type="evidence" value="ECO:0007669"/>
    <property type="project" value="InterPro"/>
</dbReference>
<dbReference type="CDD" id="cd00165">
    <property type="entry name" value="S4"/>
    <property type="match status" value="1"/>
</dbReference>
<dbReference type="GO" id="GO:0006364">
    <property type="term" value="P:rRNA processing"/>
    <property type="evidence" value="ECO:0007669"/>
    <property type="project" value="UniProtKB-ARBA"/>
</dbReference>
<feature type="region of interest" description="Disordered" evidence="4">
    <location>
        <begin position="330"/>
        <end position="428"/>
    </location>
</feature>
<feature type="domain" description="RNA-binding S4" evidence="6">
    <location>
        <begin position="91"/>
        <end position="154"/>
    </location>
</feature>
<dbReference type="Pfam" id="PF00849">
    <property type="entry name" value="PseudoU_synth_2"/>
    <property type="match status" value="1"/>
</dbReference>
<dbReference type="SUPFAM" id="SSF55120">
    <property type="entry name" value="Pseudouridine synthase"/>
    <property type="match status" value="1"/>
</dbReference>
<dbReference type="GO" id="GO:0009982">
    <property type="term" value="F:pseudouridine synthase activity"/>
    <property type="evidence" value="ECO:0007669"/>
    <property type="project" value="InterPro"/>
</dbReference>
<evidence type="ECO:0000256" key="5">
    <source>
        <dbReference type="SAM" id="SignalP"/>
    </source>
</evidence>
<dbReference type="InterPro" id="IPR036986">
    <property type="entry name" value="S4_RNA-bd_sf"/>
</dbReference>
<keyword evidence="3" id="KW-0694">RNA-binding</keyword>
<keyword evidence="2" id="KW-0413">Isomerase</keyword>
<evidence type="ECO:0000256" key="1">
    <source>
        <dbReference type="ARBA" id="ARBA00008348"/>
    </source>
</evidence>
<dbReference type="InterPro" id="IPR020103">
    <property type="entry name" value="PsdUridine_synth_cat_dom_sf"/>
</dbReference>
<reference evidence="7" key="1">
    <citation type="submission" date="2021-01" db="EMBL/GenBank/DDBJ databases">
        <authorList>
            <person name="Corre E."/>
            <person name="Pelletier E."/>
            <person name="Niang G."/>
            <person name="Scheremetjew M."/>
            <person name="Finn R."/>
            <person name="Kale V."/>
            <person name="Holt S."/>
            <person name="Cochrane G."/>
            <person name="Meng A."/>
            <person name="Brown T."/>
            <person name="Cohen L."/>
        </authorList>
    </citation>
    <scope>NUCLEOTIDE SEQUENCE</scope>
    <source>
        <strain evidence="7">CCMP1243</strain>
    </source>
</reference>
<dbReference type="InterPro" id="IPR020094">
    <property type="entry name" value="TruA/RsuA/RluB/E/F_N"/>
</dbReference>
<evidence type="ECO:0000259" key="6">
    <source>
        <dbReference type="SMART" id="SM00363"/>
    </source>
</evidence>
<name>A0A7S2WX07_9STRA</name>